<dbReference type="PROSITE" id="PS50262">
    <property type="entry name" value="G_PROTEIN_RECEP_F1_2"/>
    <property type="match status" value="1"/>
</dbReference>
<dbReference type="InterPro" id="IPR052954">
    <property type="entry name" value="GPCR-Ligand_Int"/>
</dbReference>
<protein>
    <recommendedName>
        <fullName evidence="6">G-protein coupled receptors family 1 profile domain-containing protein</fullName>
    </recommendedName>
</protein>
<feature type="transmembrane region" description="Helical" evidence="5">
    <location>
        <begin position="51"/>
        <end position="73"/>
    </location>
</feature>
<dbReference type="InterPro" id="IPR017452">
    <property type="entry name" value="GPCR_Rhodpsn_7TM"/>
</dbReference>
<feature type="transmembrane region" description="Helical" evidence="5">
    <location>
        <begin position="282"/>
        <end position="303"/>
    </location>
</feature>
<feature type="transmembrane region" description="Helical" evidence="5">
    <location>
        <begin position="20"/>
        <end position="39"/>
    </location>
</feature>
<dbReference type="OrthoDB" id="6091802at2759"/>
<accession>A0A814P2T7</accession>
<keyword evidence="3 5" id="KW-1133">Transmembrane helix</keyword>
<reference evidence="8" key="1">
    <citation type="submission" date="2021-02" db="EMBL/GenBank/DDBJ databases">
        <authorList>
            <person name="Nowell W R."/>
        </authorList>
    </citation>
    <scope>NUCLEOTIDE SEQUENCE</scope>
</reference>
<dbReference type="EMBL" id="CAJOAZ010000159">
    <property type="protein sequence ID" value="CAF3558251.1"/>
    <property type="molecule type" value="Genomic_DNA"/>
</dbReference>
<evidence type="ECO:0000313" key="9">
    <source>
        <dbReference type="EMBL" id="CAF3558251.1"/>
    </source>
</evidence>
<dbReference type="GO" id="GO:0004930">
    <property type="term" value="F:G protein-coupled receptor activity"/>
    <property type="evidence" value="ECO:0007669"/>
    <property type="project" value="InterPro"/>
</dbReference>
<dbReference type="EMBL" id="CAJOAY010000420">
    <property type="protein sequence ID" value="CAF3660993.1"/>
    <property type="molecule type" value="Genomic_DNA"/>
</dbReference>
<dbReference type="GO" id="GO:0016020">
    <property type="term" value="C:membrane"/>
    <property type="evidence" value="ECO:0007669"/>
    <property type="project" value="UniProtKB-SubCell"/>
</dbReference>
<gene>
    <name evidence="7" type="ORF">JYZ213_LOCUS17959</name>
    <name evidence="10" type="ORF">OKA104_LOCUS9772</name>
    <name evidence="9" type="ORF">OXD698_LOCUS4282</name>
    <name evidence="8" type="ORF">VCS650_LOCUS20070</name>
</gene>
<evidence type="ECO:0000313" key="8">
    <source>
        <dbReference type="EMBL" id="CAF1100427.1"/>
    </source>
</evidence>
<dbReference type="Proteomes" id="UP000663844">
    <property type="component" value="Unassembled WGS sequence"/>
</dbReference>
<feature type="domain" description="G-protein coupled receptors family 1 profile" evidence="6">
    <location>
        <begin position="31"/>
        <end position="303"/>
    </location>
</feature>
<dbReference type="AlphaFoldDB" id="A0A814P2T7"/>
<evidence type="ECO:0000256" key="3">
    <source>
        <dbReference type="ARBA" id="ARBA00022989"/>
    </source>
</evidence>
<evidence type="ECO:0000256" key="4">
    <source>
        <dbReference type="ARBA" id="ARBA00023136"/>
    </source>
</evidence>
<dbReference type="EMBL" id="CAJNON010000205">
    <property type="protein sequence ID" value="CAF1100427.1"/>
    <property type="molecule type" value="Genomic_DNA"/>
</dbReference>
<evidence type="ECO:0000256" key="5">
    <source>
        <dbReference type="SAM" id="Phobius"/>
    </source>
</evidence>
<dbReference type="InterPro" id="IPR000276">
    <property type="entry name" value="GPCR_Rhodpsn"/>
</dbReference>
<dbReference type="SMART" id="SM01381">
    <property type="entry name" value="7TM_GPCR_Srsx"/>
    <property type="match status" value="1"/>
</dbReference>
<evidence type="ECO:0000313" key="11">
    <source>
        <dbReference type="Proteomes" id="UP000663891"/>
    </source>
</evidence>
<name>A0A814P2T7_9BILA</name>
<organism evidence="8 11">
    <name type="scientific">Adineta steineri</name>
    <dbReference type="NCBI Taxonomy" id="433720"/>
    <lineage>
        <taxon>Eukaryota</taxon>
        <taxon>Metazoa</taxon>
        <taxon>Spiralia</taxon>
        <taxon>Gnathifera</taxon>
        <taxon>Rotifera</taxon>
        <taxon>Eurotatoria</taxon>
        <taxon>Bdelloidea</taxon>
        <taxon>Adinetida</taxon>
        <taxon>Adinetidae</taxon>
        <taxon>Adineta</taxon>
    </lineage>
</organism>
<dbReference type="SUPFAM" id="SSF81321">
    <property type="entry name" value="Family A G protein-coupled receptor-like"/>
    <property type="match status" value="1"/>
</dbReference>
<evidence type="ECO:0000313" key="7">
    <source>
        <dbReference type="EMBL" id="CAF1037713.1"/>
    </source>
</evidence>
<proteinExistence type="predicted"/>
<dbReference type="Pfam" id="PF00001">
    <property type="entry name" value="7tm_1"/>
    <property type="match status" value="1"/>
</dbReference>
<dbReference type="PRINTS" id="PR00237">
    <property type="entry name" value="GPCRRHODOPSN"/>
</dbReference>
<feature type="transmembrane region" description="Helical" evidence="5">
    <location>
        <begin position="244"/>
        <end position="262"/>
    </location>
</feature>
<dbReference type="Proteomes" id="UP000663845">
    <property type="component" value="Unassembled WGS sequence"/>
</dbReference>
<evidence type="ECO:0000313" key="10">
    <source>
        <dbReference type="EMBL" id="CAF3660993.1"/>
    </source>
</evidence>
<feature type="transmembrane region" description="Helical" evidence="5">
    <location>
        <begin position="93"/>
        <end position="111"/>
    </location>
</feature>
<dbReference type="Gene3D" id="1.20.1070.10">
    <property type="entry name" value="Rhodopsin 7-helix transmembrane proteins"/>
    <property type="match status" value="1"/>
</dbReference>
<evidence type="ECO:0000256" key="1">
    <source>
        <dbReference type="ARBA" id="ARBA00004370"/>
    </source>
</evidence>
<dbReference type="Proteomes" id="UP000663891">
    <property type="component" value="Unassembled WGS sequence"/>
</dbReference>
<keyword evidence="2 5" id="KW-0812">Transmembrane</keyword>
<comment type="caution">
    <text evidence="8">The sequence shown here is derived from an EMBL/GenBank/DDBJ whole genome shotgun (WGS) entry which is preliminary data.</text>
</comment>
<dbReference type="PANTHER" id="PTHR46641">
    <property type="entry name" value="FMRFAMIDE RECEPTOR-RELATED"/>
    <property type="match status" value="1"/>
</dbReference>
<evidence type="ECO:0000259" key="6">
    <source>
        <dbReference type="PROSITE" id="PS50262"/>
    </source>
</evidence>
<sequence length="378" mass="43515">MTSDNDVYRWYADVIVYRTIGPLIAFFGIIGGILSLLVFRRKTLRKKSCSIYFLFLALADLLCMICWLVHFVLPTYNIQLLTVSNFFCKTFVFAMYFAFDLANYLLTVCSIDRAVSVLFPLQSRRFCHRKMAYTITFTLVIILTLLNGHLLFGFVILLAKSGSTPPVRLCLRRIDSKGYQKFFSVYDSYVDVIKTNVIPFVIMSICNVIIINRVCRSTYLRNANGTKRNRQVKSKRKYEKDRQLTLMLLGSSIAFLFLTLPTEIDDLIRSHSGVKVVTEKTYLLIAILSSLAHLNYAVHFYIYTLTGEVFRQQLVKLWPINVTWPYVSALFRCKQSSSSSSSLTETNIQQKRIFENDQKPNLEVSLVASRCYNESSIS</sequence>
<feature type="transmembrane region" description="Helical" evidence="5">
    <location>
        <begin position="197"/>
        <end position="215"/>
    </location>
</feature>
<dbReference type="EMBL" id="CAJNOG010000172">
    <property type="protein sequence ID" value="CAF1037713.1"/>
    <property type="molecule type" value="Genomic_DNA"/>
</dbReference>
<keyword evidence="4 5" id="KW-0472">Membrane</keyword>
<evidence type="ECO:0000256" key="2">
    <source>
        <dbReference type="ARBA" id="ARBA00022692"/>
    </source>
</evidence>
<comment type="subcellular location">
    <subcellularLocation>
        <location evidence="1">Membrane</location>
    </subcellularLocation>
</comment>
<dbReference type="Proteomes" id="UP000663881">
    <property type="component" value="Unassembled WGS sequence"/>
</dbReference>
<feature type="transmembrane region" description="Helical" evidence="5">
    <location>
        <begin position="132"/>
        <end position="159"/>
    </location>
</feature>